<accession>A0ABW7WZZ8</accession>
<proteinExistence type="predicted"/>
<protein>
    <recommendedName>
        <fullName evidence="3">SMI1/KNR4 family protein</fullName>
    </recommendedName>
</protein>
<evidence type="ECO:0000313" key="2">
    <source>
        <dbReference type="Proteomes" id="UP001611415"/>
    </source>
</evidence>
<keyword evidence="2" id="KW-1185">Reference proteome</keyword>
<organism evidence="1 2">
    <name type="scientific">Nocardia xishanensis</name>
    <dbReference type="NCBI Taxonomy" id="238964"/>
    <lineage>
        <taxon>Bacteria</taxon>
        <taxon>Bacillati</taxon>
        <taxon>Actinomycetota</taxon>
        <taxon>Actinomycetes</taxon>
        <taxon>Mycobacteriales</taxon>
        <taxon>Nocardiaceae</taxon>
        <taxon>Nocardia</taxon>
    </lineage>
</organism>
<dbReference type="RefSeq" id="WP_397092666.1">
    <property type="nucleotide sequence ID" value="NZ_JBIRYO010000007.1"/>
</dbReference>
<reference evidence="1 2" key="1">
    <citation type="submission" date="2024-10" db="EMBL/GenBank/DDBJ databases">
        <title>The Natural Products Discovery Center: Release of the First 8490 Sequenced Strains for Exploring Actinobacteria Biosynthetic Diversity.</title>
        <authorList>
            <person name="Kalkreuter E."/>
            <person name="Kautsar S.A."/>
            <person name="Yang D."/>
            <person name="Bader C.D."/>
            <person name="Teijaro C.N."/>
            <person name="Fluegel L."/>
            <person name="Davis C.M."/>
            <person name="Simpson J.R."/>
            <person name="Lauterbach L."/>
            <person name="Steele A.D."/>
            <person name="Gui C."/>
            <person name="Meng S."/>
            <person name="Li G."/>
            <person name="Viehrig K."/>
            <person name="Ye F."/>
            <person name="Su P."/>
            <person name="Kiefer A.F."/>
            <person name="Nichols A."/>
            <person name="Cepeda A.J."/>
            <person name="Yan W."/>
            <person name="Fan B."/>
            <person name="Jiang Y."/>
            <person name="Adhikari A."/>
            <person name="Zheng C.-J."/>
            <person name="Schuster L."/>
            <person name="Cowan T.M."/>
            <person name="Smanski M.J."/>
            <person name="Chevrette M.G."/>
            <person name="De Carvalho L.P.S."/>
            <person name="Shen B."/>
        </authorList>
    </citation>
    <scope>NUCLEOTIDE SEQUENCE [LARGE SCALE GENOMIC DNA]</scope>
    <source>
        <strain evidence="1 2">NPDC019275</strain>
    </source>
</reference>
<comment type="caution">
    <text evidence="1">The sequence shown here is derived from an EMBL/GenBank/DDBJ whole genome shotgun (WGS) entry which is preliminary data.</text>
</comment>
<dbReference type="EMBL" id="JBIRYO010000007">
    <property type="protein sequence ID" value="MFI2474369.1"/>
    <property type="molecule type" value="Genomic_DNA"/>
</dbReference>
<gene>
    <name evidence="1" type="ORF">ACH49W_13425</name>
</gene>
<sequence length="214" mass="23599">MTIDRGASSAHGAALTELVIEVVRRAPEASALEYRHVPWVADSPRPMAADVLADMVFPSGRPLSPSLRAWLAFDVSLLERYGWFGPDGELTPRTLDELVGDELGGPWGECYLPLADRFDECFLLPGGSDSRRVLAVGEPDTEGEYPVLAVDVDDLPFVGLMYPGFDVYLADTANLVRMEFPTYTALFDHATYGPRMRGHARHWFAGDSCAEFPF</sequence>
<evidence type="ECO:0008006" key="3">
    <source>
        <dbReference type="Google" id="ProtNLM"/>
    </source>
</evidence>
<evidence type="ECO:0000313" key="1">
    <source>
        <dbReference type="EMBL" id="MFI2474369.1"/>
    </source>
</evidence>
<dbReference type="Proteomes" id="UP001611415">
    <property type="component" value="Unassembled WGS sequence"/>
</dbReference>
<name>A0ABW7WZZ8_9NOCA</name>